<keyword evidence="2" id="KW-0238">DNA-binding</keyword>
<dbReference type="GO" id="GO:0006352">
    <property type="term" value="P:DNA-templated transcription initiation"/>
    <property type="evidence" value="ECO:0007669"/>
    <property type="project" value="InterPro"/>
</dbReference>
<dbReference type="Pfam" id="PF08281">
    <property type="entry name" value="Sigma70_r4_2"/>
    <property type="match status" value="1"/>
</dbReference>
<dbReference type="CDD" id="cd06170">
    <property type="entry name" value="LuxR_C_like"/>
    <property type="match status" value="1"/>
</dbReference>
<evidence type="ECO:0000313" key="5">
    <source>
        <dbReference type="EMBL" id="GGW21995.1"/>
    </source>
</evidence>
<dbReference type="Gene3D" id="3.30.450.80">
    <property type="entry name" value="Transcription factor LuxR-like, autoinducer-binding domain"/>
    <property type="match status" value="1"/>
</dbReference>
<reference evidence="5" key="2">
    <citation type="submission" date="2020-09" db="EMBL/GenBank/DDBJ databases">
        <authorList>
            <person name="Sun Q."/>
            <person name="Kim S."/>
        </authorList>
    </citation>
    <scope>NUCLEOTIDE SEQUENCE</scope>
    <source>
        <strain evidence="5">KCTC 23714</strain>
    </source>
</reference>
<dbReference type="RefSeq" id="WP_189632159.1">
    <property type="nucleotide sequence ID" value="NZ_BMYQ01000001.1"/>
</dbReference>
<evidence type="ECO:0000256" key="3">
    <source>
        <dbReference type="ARBA" id="ARBA00023163"/>
    </source>
</evidence>
<feature type="domain" description="HTH luxR-type" evidence="4">
    <location>
        <begin position="180"/>
        <end position="245"/>
    </location>
</feature>
<dbReference type="AlphaFoldDB" id="A0A918ILK3"/>
<keyword evidence="3" id="KW-0804">Transcription</keyword>
<dbReference type="PROSITE" id="PS50043">
    <property type="entry name" value="HTH_LUXR_2"/>
    <property type="match status" value="1"/>
</dbReference>
<protein>
    <submittedName>
        <fullName evidence="5">LuxR family transcriptional regulator</fullName>
    </submittedName>
</protein>
<dbReference type="InterPro" id="IPR016032">
    <property type="entry name" value="Sig_transdc_resp-reg_C-effctor"/>
</dbReference>
<dbReference type="InterPro" id="IPR013249">
    <property type="entry name" value="RNA_pol_sigma70_r4_t2"/>
</dbReference>
<gene>
    <name evidence="5" type="ORF">GCM10011452_04360</name>
</gene>
<dbReference type="GO" id="GO:0003677">
    <property type="term" value="F:DNA binding"/>
    <property type="evidence" value="ECO:0007669"/>
    <property type="project" value="UniProtKB-KW"/>
</dbReference>
<dbReference type="Gene3D" id="1.10.10.10">
    <property type="entry name" value="Winged helix-like DNA-binding domain superfamily/Winged helix DNA-binding domain"/>
    <property type="match status" value="1"/>
</dbReference>
<evidence type="ECO:0000256" key="1">
    <source>
        <dbReference type="ARBA" id="ARBA00023015"/>
    </source>
</evidence>
<keyword evidence="1" id="KW-0805">Transcription regulation</keyword>
<dbReference type="InterPro" id="IPR036693">
    <property type="entry name" value="TF_LuxR_autoind-bd_dom_sf"/>
</dbReference>
<evidence type="ECO:0000313" key="6">
    <source>
        <dbReference type="Proteomes" id="UP000628984"/>
    </source>
</evidence>
<dbReference type="GO" id="GO:0016987">
    <property type="term" value="F:sigma factor activity"/>
    <property type="evidence" value="ECO:0007669"/>
    <property type="project" value="InterPro"/>
</dbReference>
<proteinExistence type="predicted"/>
<sequence length="256" mass="28360">MTLVLPLLNRIASAPTVAAVWDLAVGYFSGCGFARANYGLSRFRTENSVGNPDDVVYLTSFPPDYSNFYFRGGFYARTALYRWALEHQGSCTWRWVEDKLLAGELSPEEVDAVRRNAQWGIRAGITISFPDVTARQKGALGLAADPGLDHDAVDEIWTRDGAGIETVAHMMHLRICQLPLSIRRRQLSARQREALEWVAEGKTTQDVATLMGVSPAMVEKHLRLAREALDVETTAQAVAKGTLLNQIFLGPEPITR</sequence>
<dbReference type="InterPro" id="IPR005143">
    <property type="entry name" value="TF_LuxR_autoind-bd_dom"/>
</dbReference>
<keyword evidence="6" id="KW-1185">Reference proteome</keyword>
<comment type="caution">
    <text evidence="5">The sequence shown here is derived from an EMBL/GenBank/DDBJ whole genome shotgun (WGS) entry which is preliminary data.</text>
</comment>
<evidence type="ECO:0000259" key="4">
    <source>
        <dbReference type="PROSITE" id="PS50043"/>
    </source>
</evidence>
<reference evidence="5" key="1">
    <citation type="journal article" date="2014" name="Int. J. Syst. Evol. Microbiol.">
        <title>Complete genome sequence of Corynebacterium casei LMG S-19264T (=DSM 44701T), isolated from a smear-ripened cheese.</title>
        <authorList>
            <consortium name="US DOE Joint Genome Institute (JGI-PGF)"/>
            <person name="Walter F."/>
            <person name="Albersmeier A."/>
            <person name="Kalinowski J."/>
            <person name="Ruckert C."/>
        </authorList>
    </citation>
    <scope>NUCLEOTIDE SEQUENCE</scope>
    <source>
        <strain evidence="5">KCTC 23714</strain>
    </source>
</reference>
<dbReference type="PANTHER" id="PTHR44688:SF16">
    <property type="entry name" value="DNA-BINDING TRANSCRIPTIONAL ACTIVATOR DEVR_DOSR"/>
    <property type="match status" value="1"/>
</dbReference>
<dbReference type="SUPFAM" id="SSF46894">
    <property type="entry name" value="C-terminal effector domain of the bipartite response regulators"/>
    <property type="match status" value="1"/>
</dbReference>
<dbReference type="InterPro" id="IPR000792">
    <property type="entry name" value="Tscrpt_reg_LuxR_C"/>
</dbReference>
<dbReference type="Pfam" id="PF03472">
    <property type="entry name" value="Autoind_bind"/>
    <property type="match status" value="1"/>
</dbReference>
<dbReference type="PANTHER" id="PTHR44688">
    <property type="entry name" value="DNA-BINDING TRANSCRIPTIONAL ACTIVATOR DEVR_DOSR"/>
    <property type="match status" value="1"/>
</dbReference>
<dbReference type="SUPFAM" id="SSF75516">
    <property type="entry name" value="Pheromone-binding domain of LuxR-like quorum-sensing transcription factors"/>
    <property type="match status" value="1"/>
</dbReference>
<name>A0A918ILK3_9RHOB</name>
<dbReference type="InterPro" id="IPR036388">
    <property type="entry name" value="WH-like_DNA-bd_sf"/>
</dbReference>
<dbReference type="EMBL" id="BMYQ01000001">
    <property type="protein sequence ID" value="GGW21995.1"/>
    <property type="molecule type" value="Genomic_DNA"/>
</dbReference>
<dbReference type="Proteomes" id="UP000628984">
    <property type="component" value="Unassembled WGS sequence"/>
</dbReference>
<evidence type="ECO:0000256" key="2">
    <source>
        <dbReference type="ARBA" id="ARBA00023125"/>
    </source>
</evidence>
<organism evidence="5 6">
    <name type="scientific">Gemmobacter lanyuensis</name>
    <dbReference type="NCBI Taxonomy" id="1054497"/>
    <lineage>
        <taxon>Bacteria</taxon>
        <taxon>Pseudomonadati</taxon>
        <taxon>Pseudomonadota</taxon>
        <taxon>Alphaproteobacteria</taxon>
        <taxon>Rhodobacterales</taxon>
        <taxon>Paracoccaceae</taxon>
        <taxon>Gemmobacter</taxon>
    </lineage>
</organism>
<accession>A0A918ILK3</accession>
<dbReference type="SMART" id="SM00421">
    <property type="entry name" value="HTH_LUXR"/>
    <property type="match status" value="1"/>
</dbReference>